<proteinExistence type="predicted"/>
<gene>
    <name evidence="3" type="ORF">B9J98_07720</name>
</gene>
<sequence>MIKSIVEKAYALGISEIVLGNLKGIEKNSNRNGNASSMLNNFWFFSYIIQRFREKVEEHGIEVVEVSECGSPSVCPRCRSGRVVKRGRLFKCMDCGVEANRDSVGVLNIGLARGAKLPARAVNGAMVHPLLLRWKGMGWEGKSSMSDQPMRTLEARIPWLKPWIMSNKSRETAII</sequence>
<dbReference type="Pfam" id="PF07282">
    <property type="entry name" value="Cas12f1-like_TNB"/>
    <property type="match status" value="1"/>
</dbReference>
<comment type="caution">
    <text evidence="3">The sequence shown here is derived from an EMBL/GenBank/DDBJ whole genome shotgun (WGS) entry which is preliminary data.</text>
</comment>
<evidence type="ECO:0000313" key="4">
    <source>
        <dbReference type="Proteomes" id="UP000244066"/>
    </source>
</evidence>
<dbReference type="Gene3D" id="2.20.25.10">
    <property type="match status" value="1"/>
</dbReference>
<dbReference type="Proteomes" id="UP000244066">
    <property type="component" value="Unassembled WGS sequence"/>
</dbReference>
<protein>
    <recommendedName>
        <fullName evidence="2">Cas12f1-like TNB domain-containing protein</fullName>
    </recommendedName>
</protein>
<dbReference type="NCBIfam" id="TIGR01766">
    <property type="entry name" value="IS200/IS605 family accessory protein TnpB-like domain"/>
    <property type="match status" value="1"/>
</dbReference>
<dbReference type="GO" id="GO:0003677">
    <property type="term" value="F:DNA binding"/>
    <property type="evidence" value="ECO:0007669"/>
    <property type="project" value="UniProtKB-KW"/>
</dbReference>
<evidence type="ECO:0000259" key="2">
    <source>
        <dbReference type="Pfam" id="PF07282"/>
    </source>
</evidence>
<name>A0A2R7Y192_9ARCH</name>
<reference evidence="3 4" key="1">
    <citation type="submission" date="2017-04" db="EMBL/GenBank/DDBJ databases">
        <title>Draft Aigarchaeota genome from a New Zealand hot spring.</title>
        <authorList>
            <person name="Reysenbach A.-L."/>
            <person name="Donaho J.A."/>
            <person name="Gerhart J."/>
            <person name="Kelley J.F."/>
            <person name="Kouba K."/>
            <person name="Podar M."/>
            <person name="Stott M."/>
        </authorList>
    </citation>
    <scope>NUCLEOTIDE SEQUENCE [LARGE SCALE GENOMIC DNA]</scope>
    <source>
        <strain evidence="3">NZ13_MG1</strain>
    </source>
</reference>
<dbReference type="AlphaFoldDB" id="A0A2R7Y192"/>
<feature type="domain" description="Cas12f1-like TNB" evidence="2">
    <location>
        <begin position="45"/>
        <end position="109"/>
    </location>
</feature>
<keyword evidence="1" id="KW-0238">DNA-binding</keyword>
<organism evidence="3 4">
    <name type="scientific">Candidatus Terraquivivens tikiterensis</name>
    <dbReference type="NCBI Taxonomy" id="1980982"/>
    <lineage>
        <taxon>Archaea</taxon>
        <taxon>Nitrososphaerota</taxon>
        <taxon>Candidatus Wolframiiraptoraceae</taxon>
        <taxon>Candidatus Terraquivivens</taxon>
    </lineage>
</organism>
<evidence type="ECO:0000313" key="3">
    <source>
        <dbReference type="EMBL" id="PUA31117.1"/>
    </source>
</evidence>
<dbReference type="EMBL" id="NDWU01000026">
    <property type="protein sequence ID" value="PUA31117.1"/>
    <property type="molecule type" value="Genomic_DNA"/>
</dbReference>
<evidence type="ECO:0000256" key="1">
    <source>
        <dbReference type="ARBA" id="ARBA00023125"/>
    </source>
</evidence>
<dbReference type="InterPro" id="IPR010095">
    <property type="entry name" value="Cas12f1-like_TNB"/>
</dbReference>
<accession>A0A2R7Y192</accession>